<dbReference type="RefSeq" id="WP_090597007.1">
    <property type="nucleotide sequence ID" value="NZ_FNCS01000007.1"/>
</dbReference>
<dbReference type="PANTHER" id="PTHR30157">
    <property type="entry name" value="FERRIC REDUCTASE, NADPH-DEPENDENT"/>
    <property type="match status" value="1"/>
</dbReference>
<dbReference type="GO" id="GO:0016491">
    <property type="term" value="F:oxidoreductase activity"/>
    <property type="evidence" value="ECO:0007669"/>
    <property type="project" value="InterPro"/>
</dbReference>
<dbReference type="SUPFAM" id="SSF63380">
    <property type="entry name" value="Riboflavin synthase domain-like"/>
    <property type="match status" value="1"/>
</dbReference>
<sequence length="270" mass="29524">MSALERGAKRVRHELKFRIGTVVSSERITPKMARITLSSEDFASFVSLAYDDHCKLFFPETGQRSFPTPERGPDGLIFPDGMRPQSRDYTPRAYDTDAKLLTLDFVLHGDGPASSWAEAAKPGDTIGVGGPRGSFVLEGEFDWYLLVGDETALPAIGRRLEELPRDAKALAVIEVSDESEIQAIDAPDGARVQWLSRGGAQPGDAARLLAAVKALSLPEGDGYVFVAGENRMSKAVREYFVDERGHDPDWIKAAGYWQAGAEDFDDGHAH</sequence>
<dbReference type="InterPro" id="IPR039374">
    <property type="entry name" value="SIP_fam"/>
</dbReference>
<dbReference type="STRING" id="440168.SAMN04487974_107141"/>
<dbReference type="Gene3D" id="3.40.50.80">
    <property type="entry name" value="Nucleotide-binding domain of ferredoxin-NADP reductase (FNR) module"/>
    <property type="match status" value="1"/>
</dbReference>
<evidence type="ECO:0000256" key="1">
    <source>
        <dbReference type="ARBA" id="ARBA00035644"/>
    </source>
</evidence>
<dbReference type="Pfam" id="PF08021">
    <property type="entry name" value="FAD_binding_9"/>
    <property type="match status" value="1"/>
</dbReference>
<dbReference type="CDD" id="cd06193">
    <property type="entry name" value="siderophore_interacting"/>
    <property type="match status" value="1"/>
</dbReference>
<dbReference type="PANTHER" id="PTHR30157:SF0">
    <property type="entry name" value="NADPH-DEPENDENT FERRIC-CHELATE REDUCTASE"/>
    <property type="match status" value="1"/>
</dbReference>
<dbReference type="AlphaFoldDB" id="A0A1G7WVF5"/>
<evidence type="ECO:0000259" key="2">
    <source>
        <dbReference type="PROSITE" id="PS51384"/>
    </source>
</evidence>
<evidence type="ECO:0000313" key="3">
    <source>
        <dbReference type="EMBL" id="SDG75866.1"/>
    </source>
</evidence>
<organism evidence="3 4">
    <name type="scientific">Pelagibacterium luteolum</name>
    <dbReference type="NCBI Taxonomy" id="440168"/>
    <lineage>
        <taxon>Bacteria</taxon>
        <taxon>Pseudomonadati</taxon>
        <taxon>Pseudomonadota</taxon>
        <taxon>Alphaproteobacteria</taxon>
        <taxon>Hyphomicrobiales</taxon>
        <taxon>Devosiaceae</taxon>
        <taxon>Pelagibacterium</taxon>
    </lineage>
</organism>
<dbReference type="Proteomes" id="UP000199495">
    <property type="component" value="Unassembled WGS sequence"/>
</dbReference>
<protein>
    <submittedName>
        <fullName evidence="3">NADPH-dependent ferric siderophore reductase, contains FAD-binding and SIP domains</fullName>
    </submittedName>
</protein>
<dbReference type="OrthoDB" id="9814826at2"/>
<dbReference type="PROSITE" id="PS51384">
    <property type="entry name" value="FAD_FR"/>
    <property type="match status" value="1"/>
</dbReference>
<dbReference type="InterPro" id="IPR013113">
    <property type="entry name" value="SIP_FAD-bd"/>
</dbReference>
<feature type="domain" description="FAD-binding FR-type" evidence="2">
    <location>
        <begin position="15"/>
        <end position="138"/>
    </location>
</feature>
<evidence type="ECO:0000313" key="4">
    <source>
        <dbReference type="Proteomes" id="UP000199495"/>
    </source>
</evidence>
<dbReference type="InterPro" id="IPR017927">
    <property type="entry name" value="FAD-bd_FR_type"/>
</dbReference>
<reference evidence="3 4" key="1">
    <citation type="submission" date="2016-10" db="EMBL/GenBank/DDBJ databases">
        <authorList>
            <person name="de Groot N.N."/>
        </authorList>
    </citation>
    <scope>NUCLEOTIDE SEQUENCE [LARGE SCALE GENOMIC DNA]</scope>
    <source>
        <strain evidence="3 4">CGMCC 1.10267</strain>
    </source>
</reference>
<dbReference type="InterPro" id="IPR007037">
    <property type="entry name" value="SIP_rossman_dom"/>
</dbReference>
<dbReference type="Pfam" id="PF04954">
    <property type="entry name" value="SIP"/>
    <property type="match status" value="1"/>
</dbReference>
<dbReference type="InterPro" id="IPR039261">
    <property type="entry name" value="FNR_nucleotide-bd"/>
</dbReference>
<accession>A0A1G7WVF5</accession>
<name>A0A1G7WVF5_9HYPH</name>
<keyword evidence="4" id="KW-1185">Reference proteome</keyword>
<dbReference type="EMBL" id="FNCS01000007">
    <property type="protein sequence ID" value="SDG75866.1"/>
    <property type="molecule type" value="Genomic_DNA"/>
</dbReference>
<proteinExistence type="inferred from homology"/>
<dbReference type="InterPro" id="IPR017938">
    <property type="entry name" value="Riboflavin_synthase-like_b-brl"/>
</dbReference>
<comment type="similarity">
    <text evidence="1">Belongs to the SIP oxidoreductase family.</text>
</comment>
<dbReference type="Gene3D" id="2.40.30.10">
    <property type="entry name" value="Translation factors"/>
    <property type="match status" value="1"/>
</dbReference>
<gene>
    <name evidence="3" type="ORF">SAMN04487974_107141</name>
</gene>